<accession>A0ABW9XKP7</accession>
<dbReference type="Gene3D" id="3.40.190.10">
    <property type="entry name" value="Periplasmic binding protein-like II"/>
    <property type="match status" value="2"/>
</dbReference>
<organism evidence="3 4">
    <name type="scientific">Paenibacillus glycinis</name>
    <dbReference type="NCBI Taxonomy" id="2697035"/>
    <lineage>
        <taxon>Bacteria</taxon>
        <taxon>Bacillati</taxon>
        <taxon>Bacillota</taxon>
        <taxon>Bacilli</taxon>
        <taxon>Bacillales</taxon>
        <taxon>Paenibacillaceae</taxon>
        <taxon>Paenibacillus</taxon>
    </lineage>
</organism>
<evidence type="ECO:0000313" key="3">
    <source>
        <dbReference type="EMBL" id="NBD23176.1"/>
    </source>
</evidence>
<comment type="caution">
    <text evidence="3">The sequence shown here is derived from an EMBL/GenBank/DDBJ whole genome shotgun (WGS) entry which is preliminary data.</text>
</comment>
<protein>
    <submittedName>
        <fullName evidence="3">Extracellular solute-binding protein</fullName>
    </submittedName>
</protein>
<dbReference type="PROSITE" id="PS51257">
    <property type="entry name" value="PROKAR_LIPOPROTEIN"/>
    <property type="match status" value="1"/>
</dbReference>
<gene>
    <name evidence="3" type="ORF">GT019_04770</name>
</gene>
<feature type="compositionally biased region" description="Low complexity" evidence="1">
    <location>
        <begin position="29"/>
        <end position="54"/>
    </location>
</feature>
<feature type="chain" id="PRO_5046049582" evidence="2">
    <location>
        <begin position="28"/>
        <end position="603"/>
    </location>
</feature>
<dbReference type="EMBL" id="JAAAMV010000002">
    <property type="protein sequence ID" value="NBD23176.1"/>
    <property type="molecule type" value="Genomic_DNA"/>
</dbReference>
<reference evidence="3 4" key="1">
    <citation type="submission" date="2020-01" db="EMBL/GenBank/DDBJ databases">
        <title>Paenibacillus soybeanensis sp. nov. isolated from the nodules of soybean (Glycine max(L.) Merr).</title>
        <authorList>
            <person name="Wang H."/>
        </authorList>
    </citation>
    <scope>NUCLEOTIDE SEQUENCE [LARGE SCALE GENOMIC DNA]</scope>
    <source>
        <strain evidence="3 4">T1</strain>
    </source>
</reference>
<evidence type="ECO:0000256" key="2">
    <source>
        <dbReference type="SAM" id="SignalP"/>
    </source>
</evidence>
<dbReference type="PANTHER" id="PTHR43649">
    <property type="entry name" value="ARABINOSE-BINDING PROTEIN-RELATED"/>
    <property type="match status" value="1"/>
</dbReference>
<feature type="signal peptide" evidence="2">
    <location>
        <begin position="1"/>
        <end position="27"/>
    </location>
</feature>
<dbReference type="InterPro" id="IPR050490">
    <property type="entry name" value="Bact_solute-bd_prot1"/>
</dbReference>
<keyword evidence="4" id="KW-1185">Reference proteome</keyword>
<name>A0ABW9XKP7_9BACL</name>
<dbReference type="SUPFAM" id="SSF53850">
    <property type="entry name" value="Periplasmic binding protein-like II"/>
    <property type="match status" value="1"/>
</dbReference>
<sequence length="603" mass="66461">MNAKKVLAKPVTLAVCLSLSLSLAACADDSGSNSNGASSNGAASDGTASNAGTAKGDASPSDISKLLDPNAEPAKDPLGKFDPPITVTTVHTNNEVASNLKKPDTIESNIYTRTWSEKLGINLKYNWTSPGAQGEEKMNLMIASGDLPDFFYVSPSQFERLASTGQLEDLTQVLKDYGSKYMKKYLTGDYAGLLEGVTKNGKVYGIPNGQTYHDSGFMLWMRSDNVEKAGLKLPKTVDDLDKILEAFKNNDYDKSGGEKYPIALADANIASNFWGIGDAFFNMFHAYPNIWVENSEGELEDGMFGPEHRENTRKALLKLQDYYKKGYINPDFATFDDAKYNEAIVNNQSGVVFGGLWDAWWPLNLNLDKHPDSKWLPVAVPSADAEPAKSSVTAATVLGISVAKKGVAHPEALVEMENLYHDLNNNPETMQFGKYNTDPVDNSGIFLAYPMPVYNPSFNYEAFQVVSEAFKTGKADGMPESDKLFYDQAKAYADKNDKAGFPSYLSYTDQGSLAVVDGYIKNKAFQMNEYTAMPTQDMIDNAPIIKKAYDVMFLNVVKGGDIGQYDDFLKQYDSLYMSAVYPGVNKWFEAKNKDSIQKWFESK</sequence>
<evidence type="ECO:0000313" key="4">
    <source>
        <dbReference type="Proteomes" id="UP000665561"/>
    </source>
</evidence>
<feature type="region of interest" description="Disordered" evidence="1">
    <location>
        <begin position="29"/>
        <end position="82"/>
    </location>
</feature>
<dbReference type="RefSeq" id="WP_161741610.1">
    <property type="nucleotide sequence ID" value="NZ_JAAAMV010000002.1"/>
</dbReference>
<dbReference type="Proteomes" id="UP000665561">
    <property type="component" value="Unassembled WGS sequence"/>
</dbReference>
<evidence type="ECO:0000256" key="1">
    <source>
        <dbReference type="SAM" id="MobiDB-lite"/>
    </source>
</evidence>
<proteinExistence type="predicted"/>
<keyword evidence="2" id="KW-0732">Signal</keyword>